<dbReference type="InterPro" id="IPR019136">
    <property type="entry name" value="TF_IIIC_su-5_HTH"/>
</dbReference>
<gene>
    <name evidence="2" type="ORF">NEQG_00294</name>
</gene>
<evidence type="ECO:0000313" key="2">
    <source>
        <dbReference type="EMBL" id="EIJ89524.1"/>
    </source>
</evidence>
<accession>I3EJX7</accession>
<protein>
    <recommendedName>
        <fullName evidence="1">Transcription factor IIIC subunit 5 HTH domain-containing protein</fullName>
    </recommendedName>
</protein>
<keyword evidence="3" id="KW-1185">Reference proteome</keyword>
<evidence type="ECO:0000259" key="1">
    <source>
        <dbReference type="Pfam" id="PF09734"/>
    </source>
</evidence>
<evidence type="ECO:0000313" key="3">
    <source>
        <dbReference type="Proteomes" id="UP000002872"/>
    </source>
</evidence>
<feature type="domain" description="Transcription factor IIIC subunit 5 HTH" evidence="1">
    <location>
        <begin position="149"/>
        <end position="262"/>
    </location>
</feature>
<proteinExistence type="predicted"/>
<dbReference type="AlphaFoldDB" id="I3EJX7"/>
<dbReference type="EMBL" id="GL870876">
    <property type="protein sequence ID" value="EIJ89524.1"/>
    <property type="molecule type" value="Genomic_DNA"/>
</dbReference>
<organism evidence="2 3">
    <name type="scientific">Nematocida parisii (strain ERTm3)</name>
    <name type="common">Nematode killer fungus</name>
    <dbReference type="NCBI Taxonomy" id="935791"/>
    <lineage>
        <taxon>Eukaryota</taxon>
        <taxon>Fungi</taxon>
        <taxon>Fungi incertae sedis</taxon>
        <taxon>Microsporidia</taxon>
        <taxon>Nematocida</taxon>
    </lineage>
</organism>
<dbReference type="OMA" id="PWRRSWI"/>
<sequence>MHNLFIKEKLKSISIISLPGGYEAYTWADDSLYLRESPQRKEIHLEEKRVDSNMFIAVQSTTETTIYGCVGVRMTPILSDFYIPMPCGSVYFYDKMRNLLNADISTGVEGYFNQHVKSDPIPFYPVPLTTHSGVFKYYNFKELKNTQRRTFLVKKIRIEERVPEADSQVEDTVRSQIGQNYSMFKDVLNRAFTQRPIWPIKGIEKYFKEHQKDFQSWKWSSVKNILACIAYTYSTGPWKKLWVKYGYDPRKDPSTYKYQVYVWKNVSKAFVIMDNPEVYDKIEETEGFTQKVFSVRTGFLTDQALNYMHKKFSEMSMPAPETSTGKLDLFDNLDFETLDD</sequence>
<dbReference type="PANTHER" id="PTHR13230">
    <property type="entry name" value="GENERAL TRANSCRIPTION FACTOR IIIC, POLYPEPTIDE 5"/>
    <property type="match status" value="1"/>
</dbReference>
<dbReference type="InterPro" id="IPR040454">
    <property type="entry name" value="TF_IIIC_Tfc1/Sfc1"/>
</dbReference>
<dbReference type="GO" id="GO:0000127">
    <property type="term" value="C:transcription factor TFIIIC complex"/>
    <property type="evidence" value="ECO:0007669"/>
    <property type="project" value="InterPro"/>
</dbReference>
<dbReference type="GO" id="GO:0006384">
    <property type="term" value="P:transcription initiation at RNA polymerase III promoter"/>
    <property type="evidence" value="ECO:0007669"/>
    <property type="project" value="InterPro"/>
</dbReference>
<dbReference type="OrthoDB" id="5598268at2759"/>
<dbReference type="GO" id="GO:0001003">
    <property type="term" value="F:RNA polymerase III type 2 promoter sequence-specific DNA binding"/>
    <property type="evidence" value="ECO:0007669"/>
    <property type="project" value="TreeGrafter"/>
</dbReference>
<name>I3EJX7_NEMP3</name>
<dbReference type="PANTHER" id="PTHR13230:SF5">
    <property type="entry name" value="GENERAL TRANSCRIPTION FACTOR 3C POLYPEPTIDE 5"/>
    <property type="match status" value="1"/>
</dbReference>
<dbReference type="GO" id="GO:0001002">
    <property type="term" value="F:RNA polymerase III type 1 promoter sequence-specific DNA binding"/>
    <property type="evidence" value="ECO:0007669"/>
    <property type="project" value="TreeGrafter"/>
</dbReference>
<dbReference type="STRING" id="935791.I3EJX7"/>
<dbReference type="Pfam" id="PF09734">
    <property type="entry name" value="Tau95"/>
    <property type="match status" value="1"/>
</dbReference>
<dbReference type="Proteomes" id="UP000002872">
    <property type="component" value="Unassembled WGS sequence"/>
</dbReference>
<reference evidence="2" key="1">
    <citation type="submission" date="2011-01" db="EMBL/GenBank/DDBJ databases">
        <title>The Genome Sequence of Nematocida parisii strain ERTm3.</title>
        <authorList>
            <consortium name="The Broad Institute Genome Sequencing Platform"/>
            <consortium name="The Broad Institute Genome Sequencing Center for Infectious Disease"/>
            <person name="Cuomo C."/>
            <person name="Troemel E."/>
            <person name="Young S.K."/>
            <person name="Zeng Q."/>
            <person name="Gargeya S."/>
            <person name="Fitzgerald M."/>
            <person name="Haas B."/>
            <person name="Abouelleil A."/>
            <person name="Alvarado L."/>
            <person name="Arachchi H.M."/>
            <person name="Berlin A."/>
            <person name="Chapman S.B."/>
            <person name="Gearin G."/>
            <person name="Goldberg J."/>
            <person name="Griggs A."/>
            <person name="Gujja S."/>
            <person name="Hansen M."/>
            <person name="Heiman D."/>
            <person name="Howarth C."/>
            <person name="Larimer J."/>
            <person name="Lui A."/>
            <person name="MacDonald P.J.P."/>
            <person name="McCowen C."/>
            <person name="Montmayeur A."/>
            <person name="Murphy C."/>
            <person name="Neiman D."/>
            <person name="Pearson M."/>
            <person name="Priest M."/>
            <person name="Roberts A."/>
            <person name="Saif S."/>
            <person name="Shea T."/>
            <person name="Sisk P."/>
            <person name="Stolte C."/>
            <person name="Sykes S."/>
            <person name="Wortman J."/>
            <person name="Nusbaum C."/>
            <person name="Birren B."/>
        </authorList>
    </citation>
    <scope>NUCLEOTIDE SEQUENCE</scope>
    <source>
        <strain evidence="2">ERTm3</strain>
    </source>
</reference>
<dbReference type="VEuPathDB" id="MicrosporidiaDB:NEQG_00294"/>
<dbReference type="HOGENOM" id="CLU_824125_0_0_1"/>
<dbReference type="InParanoid" id="I3EJX7"/>